<accession>A0ACC5ZNN9</accession>
<reference evidence="1" key="1">
    <citation type="submission" date="2020-02" db="EMBL/GenBank/DDBJ databases">
        <title>Genome sequencing of the panga catfish, Pangasius djambal.</title>
        <authorList>
            <person name="Wen M."/>
            <person name="Zahm M."/>
            <person name="Roques C."/>
            <person name="Cabau C."/>
            <person name="Klopp C."/>
            <person name="Donnadieu C."/>
            <person name="Jouanno E."/>
            <person name="Avarre J.-C."/>
            <person name="Campet M."/>
            <person name="Ha T."/>
            <person name="Dugue R."/>
            <person name="Lampietro C."/>
            <person name="Louis A."/>
            <person name="Herpin A."/>
            <person name="Echchiki A."/>
            <person name="Berthelot C."/>
            <person name="Parey E."/>
            <person name="Roest-Crollius H."/>
            <person name="Braasch I."/>
            <person name="Postlethwait J.H."/>
            <person name="Bobe J."/>
            <person name="Montfort J."/>
            <person name="Bouchez O."/>
            <person name="Begum T."/>
            <person name="Schartl M."/>
            <person name="Gustiano R."/>
            <person name="Guiguen Y."/>
        </authorList>
    </citation>
    <scope>NUCLEOTIDE SEQUENCE</scope>
    <source>
        <strain evidence="1">Pdj_M5554</strain>
    </source>
</reference>
<protein>
    <submittedName>
        <fullName evidence="1">Uncharacterized protein</fullName>
    </submittedName>
</protein>
<dbReference type="EMBL" id="CM041003">
    <property type="protein sequence ID" value="MCJ8749432.1"/>
    <property type="molecule type" value="Genomic_DNA"/>
</dbReference>
<keyword evidence="2" id="KW-1185">Reference proteome</keyword>
<comment type="caution">
    <text evidence="1">The sequence shown here is derived from an EMBL/GenBank/DDBJ whole genome shotgun (WGS) entry which is preliminary data.</text>
</comment>
<sequence length="652" mass="69256">MAAVGVSGLSGPAVARLEGREFEYLMKKRSVTVGRNSSQGSVDVSMGHSSFISRRHLELFTAGEEDGAGGDFYLRCLGKNGVFVDGVFLRRGAPPLQLPRVCTFRFPSTSIKITFTALGRVKKEPKEAESPVKAVQPQISPLSINIPDNIAHLMSPLPSPTGTIRCTFRFPSTSIKITFTALGRVKKEPKEAESPVKAVQPQISPLSINIPDNIAHLMSPLPSPTGTISAANSCPSSPRGAGSSGYKVGRIVSSDLHLINDNAHSENDKEASGGDSPKDDSKPPYSYAQLIVQAITLAPDKQLTLNGIYTHITKNYPYYRSADKGWQNSIRHNLSLNRYFIKVPRSQEEPGKGSFWRIDPSSEGKLIEQAFRKRRPRGVPCFRTPLGPLSSRSAPASPSHSGVLSAHSSGVQTPDSLSREGSPVPSETDSAPAPPPVAAAAIQPKLAVIKEAHLAQATPGSPVSSAPVLIAVQRPVVFSSSSSSSSAAPQTLMQTLHLLHQIPVSAAKPPHAPQENGAVHAEGKVKVEAVPTITHTSIGSANRIIQSSVATPLQTVTIVQQAPLGQHQLPIKTITQNGTHMLPIATASTVSSPLHLLAAHASVSASLPTKRQNGENEQPESKRQKTEEQQHGSAPDPNGTADTDTPTAVNHD</sequence>
<name>A0ACC5ZNN9_9TELE</name>
<dbReference type="Proteomes" id="UP000830395">
    <property type="component" value="Chromosome 29"/>
</dbReference>
<gene>
    <name evidence="1" type="ORF">PDJAM_G00176290</name>
</gene>
<organism evidence="1 2">
    <name type="scientific">Pangasius djambal</name>
    <dbReference type="NCBI Taxonomy" id="1691987"/>
    <lineage>
        <taxon>Eukaryota</taxon>
        <taxon>Metazoa</taxon>
        <taxon>Chordata</taxon>
        <taxon>Craniata</taxon>
        <taxon>Vertebrata</taxon>
        <taxon>Euteleostomi</taxon>
        <taxon>Actinopterygii</taxon>
        <taxon>Neopterygii</taxon>
        <taxon>Teleostei</taxon>
        <taxon>Ostariophysi</taxon>
        <taxon>Siluriformes</taxon>
        <taxon>Pangasiidae</taxon>
        <taxon>Pangasius</taxon>
    </lineage>
</organism>
<evidence type="ECO:0000313" key="2">
    <source>
        <dbReference type="Proteomes" id="UP000830395"/>
    </source>
</evidence>
<evidence type="ECO:0000313" key="1">
    <source>
        <dbReference type="EMBL" id="MCJ8749432.1"/>
    </source>
</evidence>
<proteinExistence type="predicted"/>